<accession>A0A1Q9ABD2</accession>
<organism evidence="2 3">
    <name type="scientific">Allorhizobium taibaishanense</name>
    <dbReference type="NCBI Taxonomy" id="887144"/>
    <lineage>
        <taxon>Bacteria</taxon>
        <taxon>Pseudomonadati</taxon>
        <taxon>Pseudomonadota</taxon>
        <taxon>Alphaproteobacteria</taxon>
        <taxon>Hyphomicrobiales</taxon>
        <taxon>Rhizobiaceae</taxon>
        <taxon>Rhizobium/Agrobacterium group</taxon>
        <taxon>Allorhizobium</taxon>
    </lineage>
</organism>
<dbReference type="OrthoDB" id="225437at2"/>
<dbReference type="PANTHER" id="PTHR30441">
    <property type="entry name" value="DUF748 DOMAIN-CONTAINING PROTEIN"/>
    <property type="match status" value="1"/>
</dbReference>
<dbReference type="STRING" id="887144.BJF91_02730"/>
<evidence type="ECO:0000313" key="3">
    <source>
        <dbReference type="Proteomes" id="UP000185598"/>
    </source>
</evidence>
<dbReference type="AlphaFoldDB" id="A0A1Q9ABD2"/>
<reference evidence="1 4" key="2">
    <citation type="submission" date="2020-08" db="EMBL/GenBank/DDBJ databases">
        <title>Genomic Encyclopedia of Type Strains, Phase IV (KMG-IV): sequencing the most valuable type-strain genomes for metagenomic binning, comparative biology and taxonomic classification.</title>
        <authorList>
            <person name="Goeker M."/>
        </authorList>
    </citation>
    <scope>NUCLEOTIDE SEQUENCE [LARGE SCALE GENOMIC DNA]</scope>
    <source>
        <strain evidence="1 4">DSM 100021</strain>
    </source>
</reference>
<dbReference type="Proteomes" id="UP000544107">
    <property type="component" value="Unassembled WGS sequence"/>
</dbReference>
<evidence type="ECO:0000313" key="1">
    <source>
        <dbReference type="EMBL" id="MBB4010165.1"/>
    </source>
</evidence>
<gene>
    <name evidence="2" type="ORF">BJF91_02730</name>
    <name evidence="1" type="ORF">GGQ71_004463</name>
</gene>
<dbReference type="Proteomes" id="UP000185598">
    <property type="component" value="Unassembled WGS sequence"/>
</dbReference>
<dbReference type="GO" id="GO:0090313">
    <property type="term" value="P:regulation of protein targeting to membrane"/>
    <property type="evidence" value="ECO:0007669"/>
    <property type="project" value="TreeGrafter"/>
</dbReference>
<dbReference type="EMBL" id="JACIED010000007">
    <property type="protein sequence ID" value="MBB4010165.1"/>
    <property type="molecule type" value="Genomic_DNA"/>
</dbReference>
<sequence length="612" mass="63780">MAAVATVAALGIFVASRLAAPYIVSSSLVRGSIEKAISRWSGHEVEIAGTPSLQFWPEPRITLPNVTITSRGPAKPGDTVIGGKQIIAHVDLLSANFGLIKAVMGNPVFDDFYLVRPHLYMHRDAEGHLDWAGKGLLSDAIAHAEDNGKGGQTLDKAYDARIGTITVENGRIDIDDQQLRRKIVIDSIFSHLFWPVMSAPVGGTANMIIGGVDTRLDFSSSQPLLLFGGGVGQTEFSLTAPVMTGTFKGKTGLAPARFASGDLSFSVSNVPGLLAWTGATLPGTEALHTVAVQATVTAEADRIRLDGLSLTANDAKATGLMDMAQGRSGKPKLSGTLAFEQMDIPTVLGAFSLSAPDIGANKGKSGLLNWLEFDLTLSARKATYSPFTLTDMGASILVTDGTAVFDIADSTLADGALVAHLEGRNGGFDQGAHLDLSLTNADMSDIEGKLALTGPLPLGTGSLTVSAETNRALWETKPSDINGTLTLNAGPGRITGINPDGVRQTAAAQKFFRLQDAGKGDWAFDSMTLSATLGKGSINIDKGELLGSAQSGTFSGVVPYDFKGLALSTEMRPSTAPASNEADGAAPLRLFIGGSWPDLILSPAGAQPAPKQ</sequence>
<evidence type="ECO:0000313" key="4">
    <source>
        <dbReference type="Proteomes" id="UP000544107"/>
    </source>
</evidence>
<evidence type="ECO:0000313" key="2">
    <source>
        <dbReference type="EMBL" id="OLP52169.1"/>
    </source>
</evidence>
<dbReference type="EMBL" id="MKIN01000016">
    <property type="protein sequence ID" value="OLP52169.1"/>
    <property type="molecule type" value="Genomic_DNA"/>
</dbReference>
<reference evidence="2 3" key="1">
    <citation type="submission" date="2016-09" db="EMBL/GenBank/DDBJ databases">
        <title>Rhizobium oryziradicis sp. nov., isolated from the root of rice.</title>
        <authorList>
            <person name="Zhao J."/>
            <person name="Zhang X."/>
        </authorList>
    </citation>
    <scope>NUCLEOTIDE SEQUENCE [LARGE SCALE GENOMIC DNA]</scope>
    <source>
        <strain evidence="2 3">14971</strain>
    </source>
</reference>
<proteinExistence type="predicted"/>
<dbReference type="PANTHER" id="PTHR30441:SF4">
    <property type="entry name" value="PROTEIN ASMA"/>
    <property type="match status" value="1"/>
</dbReference>
<keyword evidence="3" id="KW-1185">Reference proteome</keyword>
<dbReference type="GO" id="GO:0005886">
    <property type="term" value="C:plasma membrane"/>
    <property type="evidence" value="ECO:0007669"/>
    <property type="project" value="TreeGrafter"/>
</dbReference>
<comment type="caution">
    <text evidence="2">The sequence shown here is derived from an EMBL/GenBank/DDBJ whole genome shotgun (WGS) entry which is preliminary data.</text>
</comment>
<name>A0A1Q9ABD2_9HYPH</name>
<protein>
    <submittedName>
        <fullName evidence="1">AsmA protein</fullName>
    </submittedName>
</protein>
<dbReference type="InterPro" id="IPR052894">
    <property type="entry name" value="AsmA-related"/>
</dbReference>
<dbReference type="RefSeq" id="WP_075612700.1">
    <property type="nucleotide sequence ID" value="NZ_JACIED010000007.1"/>
</dbReference>